<proteinExistence type="predicted"/>
<feature type="domain" description="FecR protein" evidence="2">
    <location>
        <begin position="194"/>
        <end position="290"/>
    </location>
</feature>
<reference evidence="4 5" key="1">
    <citation type="submission" date="2024-06" db="EMBL/GenBank/DDBJ databases">
        <title>Chitinophaga defluvii sp. nov., isolated from municipal sewage.</title>
        <authorList>
            <person name="Zhang L."/>
        </authorList>
    </citation>
    <scope>NUCLEOTIDE SEQUENCE [LARGE SCALE GENOMIC DNA]</scope>
    <source>
        <strain evidence="4 5">H8</strain>
    </source>
</reference>
<dbReference type="PANTHER" id="PTHR30273:SF2">
    <property type="entry name" value="PROTEIN FECR"/>
    <property type="match status" value="1"/>
</dbReference>
<name>A0ABV2T385_9BACT</name>
<dbReference type="InterPro" id="IPR012373">
    <property type="entry name" value="Ferrdict_sens_TM"/>
</dbReference>
<dbReference type="InterPro" id="IPR006860">
    <property type="entry name" value="FecR"/>
</dbReference>
<comment type="caution">
    <text evidence="4">The sequence shown here is derived from an EMBL/GenBank/DDBJ whole genome shotgun (WGS) entry which is preliminary data.</text>
</comment>
<evidence type="ECO:0000313" key="5">
    <source>
        <dbReference type="Proteomes" id="UP001549749"/>
    </source>
</evidence>
<keyword evidence="1" id="KW-1133">Transmembrane helix</keyword>
<dbReference type="RefSeq" id="WP_354660147.1">
    <property type="nucleotide sequence ID" value="NZ_JBEXAC010000001.1"/>
</dbReference>
<dbReference type="Pfam" id="PF04773">
    <property type="entry name" value="FecR"/>
    <property type="match status" value="1"/>
</dbReference>
<feature type="transmembrane region" description="Helical" evidence="1">
    <location>
        <begin position="95"/>
        <end position="115"/>
    </location>
</feature>
<evidence type="ECO:0000313" key="4">
    <source>
        <dbReference type="EMBL" id="MET6997511.1"/>
    </source>
</evidence>
<dbReference type="Pfam" id="PF16344">
    <property type="entry name" value="FecR_C"/>
    <property type="match status" value="1"/>
</dbReference>
<dbReference type="Gene3D" id="3.55.50.30">
    <property type="match status" value="1"/>
</dbReference>
<protein>
    <submittedName>
        <fullName evidence="4">FecR family protein</fullName>
    </submittedName>
</protein>
<dbReference type="EMBL" id="JBEXAC010000001">
    <property type="protein sequence ID" value="MET6997511.1"/>
    <property type="molecule type" value="Genomic_DNA"/>
</dbReference>
<dbReference type="Gene3D" id="2.60.120.1440">
    <property type="match status" value="1"/>
</dbReference>
<keyword evidence="5" id="KW-1185">Reference proteome</keyword>
<dbReference type="InterPro" id="IPR032508">
    <property type="entry name" value="FecR_C"/>
</dbReference>
<evidence type="ECO:0000256" key="1">
    <source>
        <dbReference type="SAM" id="Phobius"/>
    </source>
</evidence>
<sequence length="401" mass="44844">MQADKFRELIEKYLDERIQEEEKQLLASMLQDQAYIKMFDEMVLELLTNRTYELETSQAIKASIDQYLHEQVNATREAGHSFSRTAPQVRLWHTAWFRVAAVIIVVLGIAIGFLMSDKSTRKEAPVLVNGGKLGGMDVAPGHEGAILTIANGEKIVLDSLDNGVVATQSGTLMLLNNGALSYDHTNASAVNYHTLTTPRGRQFQLRLPDGSKVWLNAASSIIYPTVFTGKERLVQITGEAYFEIEKDAAMPFRVKVDDQVGIAVLGTRFNVKAYPDDKTVQTTLLEGAVRVDADDHHLTMKPGEQALLQPDRHIVLEGNVDVEKAVAWKEGIFYFEEVPFTEIMHQLERWYDIEVKYAGPVPSLHFKGKLPQDLTLSQVTEALKEVGVNFSIEGRTLTVMP</sequence>
<dbReference type="PANTHER" id="PTHR30273">
    <property type="entry name" value="PERIPLASMIC SIGNAL SENSOR AND SIGMA FACTOR ACTIVATOR FECR-RELATED"/>
    <property type="match status" value="1"/>
</dbReference>
<keyword evidence="1" id="KW-0812">Transmembrane</keyword>
<keyword evidence="1" id="KW-0472">Membrane</keyword>
<evidence type="ECO:0000259" key="2">
    <source>
        <dbReference type="Pfam" id="PF04773"/>
    </source>
</evidence>
<feature type="domain" description="Protein FecR C-terminal" evidence="3">
    <location>
        <begin position="333"/>
        <end position="399"/>
    </location>
</feature>
<evidence type="ECO:0000259" key="3">
    <source>
        <dbReference type="Pfam" id="PF16344"/>
    </source>
</evidence>
<dbReference type="Proteomes" id="UP001549749">
    <property type="component" value="Unassembled WGS sequence"/>
</dbReference>
<gene>
    <name evidence="4" type="ORF">ABR189_09030</name>
</gene>
<accession>A0ABV2T385</accession>
<organism evidence="4 5">
    <name type="scientific">Chitinophaga defluvii</name>
    <dbReference type="NCBI Taxonomy" id="3163343"/>
    <lineage>
        <taxon>Bacteria</taxon>
        <taxon>Pseudomonadati</taxon>
        <taxon>Bacteroidota</taxon>
        <taxon>Chitinophagia</taxon>
        <taxon>Chitinophagales</taxon>
        <taxon>Chitinophagaceae</taxon>
        <taxon>Chitinophaga</taxon>
    </lineage>
</organism>